<reference evidence="3" key="1">
    <citation type="journal article" date="2022" name="Toxins">
        <title>Genomic Analysis of Sphingopyxis sp. USTB-05 for Biodegrading Cyanobacterial Hepatotoxins.</title>
        <authorList>
            <person name="Liu C."/>
            <person name="Xu Q."/>
            <person name="Zhao Z."/>
            <person name="Zhang H."/>
            <person name="Liu X."/>
            <person name="Yin C."/>
            <person name="Liu Y."/>
            <person name="Yan H."/>
        </authorList>
    </citation>
    <scope>NUCLEOTIDE SEQUENCE</scope>
    <source>
        <strain evidence="3">NBD5</strain>
    </source>
</reference>
<dbReference type="RefSeq" id="WP_252168553.1">
    <property type="nucleotide sequence ID" value="NZ_CP084931.1"/>
</dbReference>
<evidence type="ECO:0000313" key="4">
    <source>
        <dbReference type="Proteomes" id="UP001056937"/>
    </source>
</evidence>
<dbReference type="SUPFAM" id="SSF47090">
    <property type="entry name" value="PGBD-like"/>
    <property type="match status" value="1"/>
</dbReference>
<feature type="domain" description="N-acetylmuramidase" evidence="2">
    <location>
        <begin position="27"/>
        <end position="191"/>
    </location>
</feature>
<name>A0ABY4XCN5_9SPHN</name>
<dbReference type="Pfam" id="PF01471">
    <property type="entry name" value="PG_binding_1"/>
    <property type="match status" value="1"/>
</dbReference>
<dbReference type="Pfam" id="PF11860">
    <property type="entry name" value="Muramidase"/>
    <property type="match status" value="1"/>
</dbReference>
<dbReference type="EMBL" id="CP084931">
    <property type="protein sequence ID" value="USI74739.1"/>
    <property type="molecule type" value="Genomic_DNA"/>
</dbReference>
<dbReference type="InterPro" id="IPR036365">
    <property type="entry name" value="PGBD-like_sf"/>
</dbReference>
<evidence type="ECO:0000259" key="1">
    <source>
        <dbReference type="Pfam" id="PF01471"/>
    </source>
</evidence>
<organism evidence="3 4">
    <name type="scientific">Sphingomonas morindae</name>
    <dbReference type="NCBI Taxonomy" id="1541170"/>
    <lineage>
        <taxon>Bacteria</taxon>
        <taxon>Pseudomonadati</taxon>
        <taxon>Pseudomonadota</taxon>
        <taxon>Alphaproteobacteria</taxon>
        <taxon>Sphingomonadales</taxon>
        <taxon>Sphingomonadaceae</taxon>
        <taxon>Sphingomonas</taxon>
    </lineage>
</organism>
<sequence length="264" mass="27438">MDRFTGHGTPLGQAALDEACATIGATPASLWALLAVETAGAGFQPDRRPKILFERHIFHRLTGGRFDAHDPDVSAPTAGGYGAGGAHQYVRLQAALQLDEDAALASASWGLGQILGLNHAKAGFESAAAMVEAFVASEDAQLAGMARFIAASGLRAAVTAKRWADYARIYNGADYARNRYDERLQLACAQFEARGCPDVVLRAAQLWLSYRGAETGGIDGIKGRLTISALKAFQKSAGLPQTGAPDAATLAALSGEAAPLAAAA</sequence>
<gene>
    <name evidence="3" type="ORF">LHA26_18490</name>
</gene>
<keyword evidence="4" id="KW-1185">Reference proteome</keyword>
<accession>A0ABY4XCN5</accession>
<evidence type="ECO:0000313" key="3">
    <source>
        <dbReference type="EMBL" id="USI74739.1"/>
    </source>
</evidence>
<dbReference type="InterPro" id="IPR024408">
    <property type="entry name" value="Muramidase"/>
</dbReference>
<protein>
    <submittedName>
        <fullName evidence="3">N-acetylmuramidase domain-containing protein</fullName>
    </submittedName>
</protein>
<dbReference type="InterPro" id="IPR036366">
    <property type="entry name" value="PGBDSf"/>
</dbReference>
<proteinExistence type="predicted"/>
<evidence type="ECO:0000259" key="2">
    <source>
        <dbReference type="Pfam" id="PF11860"/>
    </source>
</evidence>
<dbReference type="InterPro" id="IPR002477">
    <property type="entry name" value="Peptidoglycan-bd-like"/>
</dbReference>
<feature type="domain" description="Peptidoglycan binding-like" evidence="1">
    <location>
        <begin position="202"/>
        <end position="253"/>
    </location>
</feature>
<dbReference type="Gene3D" id="1.10.101.10">
    <property type="entry name" value="PGBD-like superfamily/PGBD"/>
    <property type="match status" value="1"/>
</dbReference>
<dbReference type="Proteomes" id="UP001056937">
    <property type="component" value="Chromosome 2"/>
</dbReference>